<dbReference type="InParanoid" id="A2E934"/>
<protein>
    <submittedName>
        <fullName evidence="2">Uncharacterized protein</fullName>
    </submittedName>
</protein>
<organism evidence="2 3">
    <name type="scientific">Trichomonas vaginalis (strain ATCC PRA-98 / G3)</name>
    <dbReference type="NCBI Taxonomy" id="412133"/>
    <lineage>
        <taxon>Eukaryota</taxon>
        <taxon>Metamonada</taxon>
        <taxon>Parabasalia</taxon>
        <taxon>Trichomonadida</taxon>
        <taxon>Trichomonadidae</taxon>
        <taxon>Trichomonas</taxon>
    </lineage>
</organism>
<feature type="compositionally biased region" description="Pro residues" evidence="1">
    <location>
        <begin position="20"/>
        <end position="29"/>
    </location>
</feature>
<dbReference type="EMBL" id="DS113331">
    <property type="protein sequence ID" value="EAY10828.1"/>
    <property type="molecule type" value="Genomic_DNA"/>
</dbReference>
<feature type="compositionally biased region" description="Pro residues" evidence="1">
    <location>
        <begin position="1"/>
        <end position="10"/>
    </location>
</feature>
<evidence type="ECO:0000313" key="2">
    <source>
        <dbReference type="EMBL" id="EAY10828.1"/>
    </source>
</evidence>
<name>A2E934_TRIV3</name>
<reference evidence="2" key="1">
    <citation type="submission" date="2006-10" db="EMBL/GenBank/DDBJ databases">
        <authorList>
            <person name="Amadeo P."/>
            <person name="Zhao Q."/>
            <person name="Wortman J."/>
            <person name="Fraser-Liggett C."/>
            <person name="Carlton J."/>
        </authorList>
    </citation>
    <scope>NUCLEOTIDE SEQUENCE</scope>
    <source>
        <strain evidence="2">G3</strain>
    </source>
</reference>
<proteinExistence type="predicted"/>
<reference evidence="2" key="2">
    <citation type="journal article" date="2007" name="Science">
        <title>Draft genome sequence of the sexually transmitted pathogen Trichomonas vaginalis.</title>
        <authorList>
            <person name="Carlton J.M."/>
            <person name="Hirt R.P."/>
            <person name="Silva J.C."/>
            <person name="Delcher A.L."/>
            <person name="Schatz M."/>
            <person name="Zhao Q."/>
            <person name="Wortman J.R."/>
            <person name="Bidwell S.L."/>
            <person name="Alsmark U.C.M."/>
            <person name="Besteiro S."/>
            <person name="Sicheritz-Ponten T."/>
            <person name="Noel C.J."/>
            <person name="Dacks J.B."/>
            <person name="Foster P.G."/>
            <person name="Simillion C."/>
            <person name="Van de Peer Y."/>
            <person name="Miranda-Saavedra D."/>
            <person name="Barton G.J."/>
            <person name="Westrop G.D."/>
            <person name="Mueller S."/>
            <person name="Dessi D."/>
            <person name="Fiori P.L."/>
            <person name="Ren Q."/>
            <person name="Paulsen I."/>
            <person name="Zhang H."/>
            <person name="Bastida-Corcuera F.D."/>
            <person name="Simoes-Barbosa A."/>
            <person name="Brown M.T."/>
            <person name="Hayes R.D."/>
            <person name="Mukherjee M."/>
            <person name="Okumura C.Y."/>
            <person name="Schneider R."/>
            <person name="Smith A.J."/>
            <person name="Vanacova S."/>
            <person name="Villalvazo M."/>
            <person name="Haas B.J."/>
            <person name="Pertea M."/>
            <person name="Feldblyum T.V."/>
            <person name="Utterback T.R."/>
            <person name="Shu C.L."/>
            <person name="Osoegawa K."/>
            <person name="de Jong P.J."/>
            <person name="Hrdy I."/>
            <person name="Horvathova L."/>
            <person name="Zubacova Z."/>
            <person name="Dolezal P."/>
            <person name="Malik S.B."/>
            <person name="Logsdon J.M. Jr."/>
            <person name="Henze K."/>
            <person name="Gupta A."/>
            <person name="Wang C.C."/>
            <person name="Dunne R.L."/>
            <person name="Upcroft J.A."/>
            <person name="Upcroft P."/>
            <person name="White O."/>
            <person name="Salzberg S.L."/>
            <person name="Tang P."/>
            <person name="Chiu C.-H."/>
            <person name="Lee Y.-S."/>
            <person name="Embley T.M."/>
            <person name="Coombs G.H."/>
            <person name="Mottram J.C."/>
            <person name="Tachezy J."/>
            <person name="Fraser-Liggett C.M."/>
            <person name="Johnson P.J."/>
        </authorList>
    </citation>
    <scope>NUCLEOTIDE SEQUENCE [LARGE SCALE GENOMIC DNA]</scope>
    <source>
        <strain evidence="2">G3</strain>
    </source>
</reference>
<keyword evidence="3" id="KW-1185">Reference proteome</keyword>
<dbReference type="AlphaFoldDB" id="A2E934"/>
<evidence type="ECO:0000256" key="1">
    <source>
        <dbReference type="SAM" id="MobiDB-lite"/>
    </source>
</evidence>
<dbReference type="Proteomes" id="UP000001542">
    <property type="component" value="Unassembled WGS sequence"/>
</dbReference>
<feature type="region of interest" description="Disordered" evidence="1">
    <location>
        <begin position="1"/>
        <end position="29"/>
    </location>
</feature>
<evidence type="ECO:0000313" key="3">
    <source>
        <dbReference type="Proteomes" id="UP000001542"/>
    </source>
</evidence>
<sequence length="68" mass="7501">MSVAPPPPPGVSLSLGSNPESPPPLNPPLPLYSGEHFSGSWPFSPMKRNSFWFWKKWTFPDTNAPLPP</sequence>
<gene>
    <name evidence="2" type="ORF">TVAG_258300</name>
</gene>
<dbReference type="VEuPathDB" id="TrichDB:TVAGG3_0542220"/>
<accession>A2E934</accession>